<feature type="compositionally biased region" description="Basic and acidic residues" evidence="1">
    <location>
        <begin position="950"/>
        <end position="963"/>
    </location>
</feature>
<dbReference type="InterPro" id="IPR038769">
    <property type="entry name" value="MTC4"/>
</dbReference>
<feature type="compositionally biased region" description="Basic and acidic residues" evidence="1">
    <location>
        <begin position="144"/>
        <end position="153"/>
    </location>
</feature>
<protein>
    <submittedName>
        <fullName evidence="2">Uncharacterized protein</fullName>
    </submittedName>
</protein>
<feature type="compositionally biased region" description="Polar residues" evidence="1">
    <location>
        <begin position="703"/>
        <end position="719"/>
    </location>
</feature>
<feature type="compositionally biased region" description="Basic and acidic residues" evidence="1">
    <location>
        <begin position="486"/>
        <end position="503"/>
    </location>
</feature>
<evidence type="ECO:0000313" key="2">
    <source>
        <dbReference type="EMBL" id="CAI6335694.1"/>
    </source>
</evidence>
<proteinExistence type="predicted"/>
<gene>
    <name evidence="2" type="ORF">PDIGIT_LOCUS8779</name>
</gene>
<feature type="compositionally biased region" description="Basic and acidic residues" evidence="1">
    <location>
        <begin position="825"/>
        <end position="846"/>
    </location>
</feature>
<evidence type="ECO:0000256" key="1">
    <source>
        <dbReference type="SAM" id="MobiDB-lite"/>
    </source>
</evidence>
<feature type="region of interest" description="Disordered" evidence="1">
    <location>
        <begin position="788"/>
        <end position="997"/>
    </location>
</feature>
<feature type="region of interest" description="Disordered" evidence="1">
    <location>
        <begin position="184"/>
        <end position="203"/>
    </location>
</feature>
<accession>A0A9W4UHB5</accession>
<feature type="region of interest" description="Disordered" evidence="1">
    <location>
        <begin position="607"/>
        <end position="772"/>
    </location>
</feature>
<dbReference type="AlphaFoldDB" id="A0A9W4UHB5"/>
<reference evidence="2" key="1">
    <citation type="submission" date="2023-01" db="EMBL/GenBank/DDBJ databases">
        <authorList>
            <person name="Van Ghelder C."/>
            <person name="Rancurel C."/>
        </authorList>
    </citation>
    <scope>NUCLEOTIDE SEQUENCE</scope>
    <source>
        <strain evidence="2">CNCM I-4278</strain>
    </source>
</reference>
<feature type="compositionally biased region" description="Basic and acidic residues" evidence="1">
    <location>
        <begin position="913"/>
        <end position="940"/>
    </location>
</feature>
<feature type="compositionally biased region" description="Polar residues" evidence="1">
    <location>
        <begin position="430"/>
        <end position="445"/>
    </location>
</feature>
<organism evidence="2 3">
    <name type="scientific">Periconia digitata</name>
    <dbReference type="NCBI Taxonomy" id="1303443"/>
    <lineage>
        <taxon>Eukaryota</taxon>
        <taxon>Fungi</taxon>
        <taxon>Dikarya</taxon>
        <taxon>Ascomycota</taxon>
        <taxon>Pezizomycotina</taxon>
        <taxon>Dothideomycetes</taxon>
        <taxon>Pleosporomycetidae</taxon>
        <taxon>Pleosporales</taxon>
        <taxon>Massarineae</taxon>
        <taxon>Periconiaceae</taxon>
        <taxon>Periconia</taxon>
    </lineage>
</organism>
<feature type="region of interest" description="Disordered" evidence="1">
    <location>
        <begin position="475"/>
        <end position="592"/>
    </location>
</feature>
<feature type="region of interest" description="Disordered" evidence="1">
    <location>
        <begin position="412"/>
        <end position="445"/>
    </location>
</feature>
<feature type="compositionally biased region" description="Polar residues" evidence="1">
    <location>
        <begin position="14"/>
        <end position="26"/>
    </location>
</feature>
<feature type="compositionally biased region" description="Basic residues" evidence="1">
    <location>
        <begin position="111"/>
        <end position="128"/>
    </location>
</feature>
<keyword evidence="3" id="KW-1185">Reference proteome</keyword>
<name>A0A9W4UHB5_9PLEO</name>
<feature type="compositionally biased region" description="Basic and acidic residues" evidence="1">
    <location>
        <begin position="670"/>
        <end position="683"/>
    </location>
</feature>
<dbReference type="EMBL" id="CAOQHR010000006">
    <property type="protein sequence ID" value="CAI6335694.1"/>
    <property type="molecule type" value="Genomic_DNA"/>
</dbReference>
<feature type="compositionally biased region" description="Basic and acidic residues" evidence="1">
    <location>
        <begin position="624"/>
        <end position="633"/>
    </location>
</feature>
<dbReference type="OrthoDB" id="1076608at2759"/>
<feature type="compositionally biased region" description="Low complexity" evidence="1">
    <location>
        <begin position="874"/>
        <end position="887"/>
    </location>
</feature>
<feature type="compositionally biased region" description="Basic and acidic residues" evidence="1">
    <location>
        <begin position="412"/>
        <end position="423"/>
    </location>
</feature>
<comment type="caution">
    <text evidence="2">The sequence shown here is derived from an EMBL/GenBank/DDBJ whole genome shotgun (WGS) entry which is preliminary data.</text>
</comment>
<feature type="compositionally biased region" description="Basic and acidic residues" evidence="1">
    <location>
        <begin position="802"/>
        <end position="815"/>
    </location>
</feature>
<sequence length="1219" mass="136424">MSVPASDGRRSVSPGPSATSSHTLASGYSGANGDNGEGSSVQRPSFSHRHSGASRNDMPHADSPASTLSVEAIGERDFARRKERNRKSGGFLLDSAFGSNTKPNLADKRGKRESRHSHTQGKKHRHSSGKSNGAAAVNSSPLSRETDKMDRGKAPSNHRAHSPNMHVRTDEGVHVAKRRSAHNMLSVPPERSPEPAHPTPYTAIDPNQIVHMALNLSESRRRNLASGQLIIPQSRVPSMPNMDGSFHSQGTGGSLRQYLGEQRRASRNISPGGGVSPGRHMSTSAQRSGMLLIQGRVPSDALLARRDKARAFFELRVEYLRLLSLLPPLKPDASEPGNFVVAANNVPGSPHVHLTRVPSYAGKLYSLGRPYNPLQFLRNRRLRARERKPLDHSPEEFGDVDHVRDWVDRVERESSAPHYRQTDRVALPSINDNPESQNAPSQPTRPQMVWMFTSEELLADAHWLERDENKTLIEDRHGSKIYPPKVSEKQDFLQPRPSREYSEKRRKSWVEGVAGTPADAGTGDESETASERGRKRRILPTFRGESPKLKGHSRMISKVNTAVHTDSSDSDSDAKWRRSRKPHIVVDSNRDTGPLELRMKELLEKEAQEAQAEKNTPVVFTPDTPDKWGREPMEPNPPTRDSLDVPGRIYEAARRSLDLGMRQPPRNRSRGRDTVDAVKEPRSSFENNTTPNTPLIQKHTPLAQGNKSPSLSRAGSLTSKAKKSKLDVFRSEESSKHHHEHDPNHGLETTKSEKKQTSRQTNEDADETNGIGAALWAAPGAVKHLLTHRKNESVNSLQSPTKEPRKETKDVKEPHSAVTRFFKGVKHEGSKVQEFIFRKDRPHGDYDTDSASEDNTAPETDTEDEDGQFEYKRTSTAKTTDSSSSKKNNNYHLELPSFRPSHQNNIEEETDYSDSHLSDHLTRQARERASSRSSRFDRLAPPRMDLSRISSKDSQRSEQDRINRILAHPGGVGRGGLPVTALANSSERRTSSRPTLEGKRHWSITDENGNVLHRSKPATIVTAAEIARVRALFLCSGVKAKEIARQTSEVRSDPPAYLKRAAETANSQLYAVPRKEEHVLASRLLLNDFENSTASLYASATTFRDTTVKELTSLISTLTTQIESDLFPRVRNSGDEAVTITSDVNSSAPLTVKQVTDEIDRMLRIRRRRMRWVRRVGWTMVEWMLLSFMWCAWLTVTVFGAFGRVFGFIWSIVKWLLWI</sequence>
<evidence type="ECO:0000313" key="3">
    <source>
        <dbReference type="Proteomes" id="UP001152607"/>
    </source>
</evidence>
<feature type="region of interest" description="Disordered" evidence="1">
    <location>
        <begin position="1"/>
        <end position="164"/>
    </location>
</feature>
<feature type="compositionally biased region" description="Basic and acidic residues" evidence="1">
    <location>
        <begin position="724"/>
        <end position="756"/>
    </location>
</feature>
<dbReference type="Proteomes" id="UP001152607">
    <property type="component" value="Unassembled WGS sequence"/>
</dbReference>
<feature type="compositionally biased region" description="Polar residues" evidence="1">
    <location>
        <begin position="684"/>
        <end position="695"/>
    </location>
</feature>
<feature type="compositionally biased region" description="Basic and acidic residues" evidence="1">
    <location>
        <begin position="986"/>
        <end position="997"/>
    </location>
</feature>
<dbReference type="PANTHER" id="PTHR38426:SF1">
    <property type="entry name" value="MAINTENANCE OF TELOMERE CAPPING PROTEIN 4"/>
    <property type="match status" value="1"/>
</dbReference>
<dbReference type="PANTHER" id="PTHR38426">
    <property type="entry name" value="MAINTENANCE OF TELOMERE CAPPING PROTEIN 4"/>
    <property type="match status" value="1"/>
</dbReference>